<dbReference type="EMBL" id="KL584755">
    <property type="protein sequence ID" value="KEQ96756.1"/>
    <property type="molecule type" value="Genomic_DNA"/>
</dbReference>
<name>A0A074ZDK3_AURSE</name>
<organism evidence="1 2">
    <name type="scientific">Aureobasidium subglaciale (strain EXF-2481)</name>
    <name type="common">Aureobasidium pullulans var. subglaciale</name>
    <dbReference type="NCBI Taxonomy" id="1043005"/>
    <lineage>
        <taxon>Eukaryota</taxon>
        <taxon>Fungi</taxon>
        <taxon>Dikarya</taxon>
        <taxon>Ascomycota</taxon>
        <taxon>Pezizomycotina</taxon>
        <taxon>Dothideomycetes</taxon>
        <taxon>Dothideomycetidae</taxon>
        <taxon>Dothideales</taxon>
        <taxon>Saccotheciaceae</taxon>
        <taxon>Aureobasidium</taxon>
    </lineage>
</organism>
<sequence>MGIALLSLPNEVLIGIIEHADKIQKGALSNLRLTNKSLEQVCHRLFLQQLESLRIDPTQKDNLTRLMDVISSPIHARAVKYVAFDFVRDWRNVWAVIPFVQELFDKLSALGVVIELKFSPYGSNEWISEPCIVHYIEGIVEMAAKSRLPVGKLIIKAKDWDAEDQLDKMLCRLGGLLDKQEQESQISTVNVLAVEFQHGDASYDRQHASLCFTHLTIEDFHQIENWTRQKQPTGLCLNGCQFYAAQLEQLLLSTSNRSHLLSRLTILNARLLHFLSFFNFNGADADVETMPIYETLSRILQCSKGLDYLHLEDIRTEKPYPRTLSFVGKERIQVTGNDDIRKSLANLMSRHAVDRVDVLSEEDEDDVD</sequence>
<dbReference type="HOGENOM" id="CLU_745920_0_0_1"/>
<reference evidence="1 2" key="1">
    <citation type="journal article" date="2014" name="BMC Genomics">
        <title>Genome sequencing of four Aureobasidium pullulans varieties: biotechnological potential, stress tolerance, and description of new species.</title>
        <authorList>
            <person name="Gostin Ar C."/>
            <person name="Ohm R.A."/>
            <person name="Kogej T."/>
            <person name="Sonjak S."/>
            <person name="Turk M."/>
            <person name="Zajc J."/>
            <person name="Zalar P."/>
            <person name="Grube M."/>
            <person name="Sun H."/>
            <person name="Han J."/>
            <person name="Sharma A."/>
            <person name="Chiniquy J."/>
            <person name="Ngan C.Y."/>
            <person name="Lipzen A."/>
            <person name="Barry K."/>
            <person name="Grigoriev I.V."/>
            <person name="Gunde-Cimerman N."/>
        </authorList>
    </citation>
    <scope>NUCLEOTIDE SEQUENCE [LARGE SCALE GENOMIC DNA]</scope>
    <source>
        <strain evidence="1 2">EXF-2481</strain>
    </source>
</reference>
<proteinExistence type="predicted"/>
<protein>
    <recommendedName>
        <fullName evidence="3">F-box domain-containing protein</fullName>
    </recommendedName>
</protein>
<gene>
    <name evidence="1" type="ORF">AUEXF2481DRAFT_610943</name>
</gene>
<evidence type="ECO:0008006" key="3">
    <source>
        <dbReference type="Google" id="ProtNLM"/>
    </source>
</evidence>
<dbReference type="GeneID" id="25369431"/>
<evidence type="ECO:0000313" key="1">
    <source>
        <dbReference type="EMBL" id="KEQ96756.1"/>
    </source>
</evidence>
<accession>A0A074ZDK3</accession>
<dbReference type="OrthoDB" id="3870707at2759"/>
<keyword evidence="2" id="KW-1185">Reference proteome</keyword>
<evidence type="ECO:0000313" key="2">
    <source>
        <dbReference type="Proteomes" id="UP000030641"/>
    </source>
</evidence>
<dbReference type="Proteomes" id="UP000030641">
    <property type="component" value="Unassembled WGS sequence"/>
</dbReference>
<dbReference type="AlphaFoldDB" id="A0A074ZDK3"/>
<dbReference type="InParanoid" id="A0A074ZDK3"/>
<dbReference type="RefSeq" id="XP_013345546.1">
    <property type="nucleotide sequence ID" value="XM_013490092.1"/>
</dbReference>